<dbReference type="AlphaFoldDB" id="A0A934VC32"/>
<dbReference type="Proteomes" id="UP000600139">
    <property type="component" value="Unassembled WGS sequence"/>
</dbReference>
<evidence type="ECO:0000256" key="1">
    <source>
        <dbReference type="SAM" id="SignalP"/>
    </source>
</evidence>
<evidence type="ECO:0000313" key="3">
    <source>
        <dbReference type="Proteomes" id="UP000600139"/>
    </source>
</evidence>
<keyword evidence="1" id="KW-0732">Signal</keyword>
<dbReference type="EMBL" id="JAENIK010000012">
    <property type="protein sequence ID" value="MBK1817898.1"/>
    <property type="molecule type" value="Genomic_DNA"/>
</dbReference>
<proteinExistence type="predicted"/>
<comment type="caution">
    <text evidence="2">The sequence shown here is derived from an EMBL/GenBank/DDBJ whole genome shotgun (WGS) entry which is preliminary data.</text>
</comment>
<name>A0A934VC32_9BACT</name>
<protein>
    <submittedName>
        <fullName evidence="2">Uncharacterized protein</fullName>
    </submittedName>
</protein>
<sequence length="171" mass="18743">MKIWRLLSALACFIFTASPVDAFFDPLTDEERVAASSVIAVIRVAHVHDEAPEFADVVVVQGLKGCAANENIKIWDEKFTSGDGGEYSISGRDAHLQEGETYLIYLARNKQGRLVTVQSSLDSLKVTDGKVEKQGGKGMETLEEKLARTRELIKKLDEPEAGQPADVKPPN</sequence>
<dbReference type="RefSeq" id="WP_200352823.1">
    <property type="nucleotide sequence ID" value="NZ_BAABHZ010000001.1"/>
</dbReference>
<feature type="signal peptide" evidence="1">
    <location>
        <begin position="1"/>
        <end position="22"/>
    </location>
</feature>
<feature type="chain" id="PRO_5036782286" evidence="1">
    <location>
        <begin position="23"/>
        <end position="171"/>
    </location>
</feature>
<gene>
    <name evidence="2" type="ORF">JIN84_19915</name>
</gene>
<accession>A0A934VC32</accession>
<organism evidence="2 3">
    <name type="scientific">Luteolibacter yonseiensis</name>
    <dbReference type="NCBI Taxonomy" id="1144680"/>
    <lineage>
        <taxon>Bacteria</taxon>
        <taxon>Pseudomonadati</taxon>
        <taxon>Verrucomicrobiota</taxon>
        <taxon>Verrucomicrobiia</taxon>
        <taxon>Verrucomicrobiales</taxon>
        <taxon>Verrucomicrobiaceae</taxon>
        <taxon>Luteolibacter</taxon>
    </lineage>
</organism>
<evidence type="ECO:0000313" key="2">
    <source>
        <dbReference type="EMBL" id="MBK1817898.1"/>
    </source>
</evidence>
<keyword evidence="3" id="KW-1185">Reference proteome</keyword>
<reference evidence="2" key="1">
    <citation type="submission" date="2021-01" db="EMBL/GenBank/DDBJ databases">
        <title>Modified the classification status of verrucomicrobia.</title>
        <authorList>
            <person name="Feng X."/>
        </authorList>
    </citation>
    <scope>NUCLEOTIDE SEQUENCE</scope>
    <source>
        <strain evidence="2">JCM 18052</strain>
    </source>
</reference>